<reference evidence="1" key="1">
    <citation type="submission" date="2021-04" db="EMBL/GenBank/DDBJ databases">
        <authorList>
            <person name="Postec A."/>
        </authorList>
    </citation>
    <scope>NUCLEOTIDE SEQUENCE</scope>
    <source>
        <strain evidence="1">F1F22</strain>
    </source>
</reference>
<gene>
    <name evidence="1" type="ORF">KDW03_08565</name>
</gene>
<sequence>MFVIVTPGFGEGIPSSSTAFKGNVTLFDYSSPWAGLNNPALMTEYGGYPNPWVFRTSSTNHPQWKVGRFYLFSSSTALGVNTSFYQLLEAYLYFLAYDLDPSTASTLKNWLDPIVPFTGGAFSTEMLAHPTNDFEYLQKAMNLVLSNSSAGFYFRESFGLFSLFLPLGNTGNEVGVQPVVDLESYGSFTSEESTFFVFRDPEVSFLLKTGSVFSLGLGRYDLPLIGNVMVGASVGVYPFMTRIRFQSIEEMYDYGEAVSSNQNAALQYENVRVGWGAGFDVGAIKRIDEQWSIGFKAENLLSPILWRYKTEKGEEKYDFDWILPNIVAGVRYTYPMDKPLKFFVNEPSLYMEVEDLLYTKPLALLSKVRMGADVKLLMDILQVGVGLNQGYPTVGGKVNLTLCWLRDMPGMSDFVSILLWPITMGNLTAFVTYYGKELGHYPGHKDALGYVFGLEYYLEFGVNGPSRQIPKVSSPTEKQTENTSLVDPVFLEDAQER</sequence>
<dbReference type="RefSeq" id="WP_271434669.1">
    <property type="nucleotide sequence ID" value="NZ_CP073355.1"/>
</dbReference>
<accession>A0AAX3BB98</accession>
<evidence type="ECO:0000313" key="1">
    <source>
        <dbReference type="EMBL" id="URA09537.1"/>
    </source>
</evidence>
<dbReference type="KEGG" id="taqu:KDW03_08565"/>
<protein>
    <recommendedName>
        <fullName evidence="3">DUF5723 domain-containing protein</fullName>
    </recommendedName>
</protein>
<organism evidence="1 2">
    <name type="scientific">Thermospira aquatica</name>
    <dbReference type="NCBI Taxonomy" id="2828656"/>
    <lineage>
        <taxon>Bacteria</taxon>
        <taxon>Pseudomonadati</taxon>
        <taxon>Spirochaetota</taxon>
        <taxon>Spirochaetia</taxon>
        <taxon>Brevinematales</taxon>
        <taxon>Thermospiraceae</taxon>
        <taxon>Thermospira</taxon>
    </lineage>
</organism>
<keyword evidence="2" id="KW-1185">Reference proteome</keyword>
<dbReference type="Proteomes" id="UP001056539">
    <property type="component" value="Chromosome"/>
</dbReference>
<name>A0AAX3BB98_9SPIR</name>
<dbReference type="AlphaFoldDB" id="A0AAX3BB98"/>
<reference evidence="1" key="2">
    <citation type="submission" date="2022-06" db="EMBL/GenBank/DDBJ databases">
        <title>Thermospira aquatica gen. nov., sp. nov.</title>
        <authorList>
            <person name="Ben Ali Gam Z."/>
            <person name="Labat M."/>
        </authorList>
    </citation>
    <scope>NUCLEOTIDE SEQUENCE</scope>
    <source>
        <strain evidence="1">F1F22</strain>
    </source>
</reference>
<evidence type="ECO:0000313" key="2">
    <source>
        <dbReference type="Proteomes" id="UP001056539"/>
    </source>
</evidence>
<dbReference type="EMBL" id="CP073355">
    <property type="protein sequence ID" value="URA09537.1"/>
    <property type="molecule type" value="Genomic_DNA"/>
</dbReference>
<evidence type="ECO:0008006" key="3">
    <source>
        <dbReference type="Google" id="ProtNLM"/>
    </source>
</evidence>
<proteinExistence type="predicted"/>